<evidence type="ECO:0000256" key="2">
    <source>
        <dbReference type="ARBA" id="ARBA00008017"/>
    </source>
</evidence>
<evidence type="ECO:0000313" key="13">
    <source>
        <dbReference type="EMBL" id="QNN26181.1"/>
    </source>
</evidence>
<dbReference type="GO" id="GO:0005886">
    <property type="term" value="C:plasma membrane"/>
    <property type="evidence" value="ECO:0007669"/>
    <property type="project" value="UniProtKB-UniRule"/>
</dbReference>
<reference evidence="13" key="1">
    <citation type="journal article" date="2020" name="bioRxiv">
        <title>Stretch-activated ion channels identified in the touch-sensitive structures of carnivorous Droseraceae plants.</title>
        <authorList>
            <person name="Procko C."/>
            <person name="Murthy S."/>
            <person name="Keenan W.T."/>
            <person name="Mousavi S.A.R."/>
            <person name="Dabi T."/>
            <person name="Coombs A."/>
            <person name="Procko E."/>
            <person name="Baird L."/>
            <person name="Patapoutian A."/>
            <person name="Chory J."/>
        </authorList>
    </citation>
    <scope>NUCLEOTIDE SEQUENCE</scope>
</reference>
<dbReference type="Pfam" id="PF00924">
    <property type="entry name" value="MS_channel_2nd"/>
    <property type="match status" value="1"/>
</dbReference>
<gene>
    <name evidence="13" type="primary">FLYC1</name>
</gene>
<feature type="transmembrane region" description="Helical" evidence="11">
    <location>
        <begin position="222"/>
        <end position="247"/>
    </location>
</feature>
<dbReference type="EMDB" id="EMD-24188"/>
<feature type="region of interest" description="Disordered" evidence="10">
    <location>
        <begin position="67"/>
        <end position="116"/>
    </location>
</feature>
<dbReference type="GO" id="GO:0008381">
    <property type="term" value="F:mechanosensitive monoatomic ion channel activity"/>
    <property type="evidence" value="ECO:0007669"/>
    <property type="project" value="TreeGrafter"/>
</dbReference>
<feature type="compositionally biased region" description="Basic and acidic residues" evidence="10">
    <location>
        <begin position="13"/>
        <end position="27"/>
    </location>
</feature>
<organism evidence="13">
    <name type="scientific">Dionaea muscipula</name>
    <name type="common">Venus flytrap</name>
    <dbReference type="NCBI Taxonomy" id="4362"/>
    <lineage>
        <taxon>Eukaryota</taxon>
        <taxon>Viridiplantae</taxon>
        <taxon>Streptophyta</taxon>
        <taxon>Embryophyta</taxon>
        <taxon>Tracheophyta</taxon>
        <taxon>Spermatophyta</taxon>
        <taxon>Magnoliopsida</taxon>
        <taxon>eudicotyledons</taxon>
        <taxon>Gunneridae</taxon>
        <taxon>Pentapetalae</taxon>
        <taxon>Caryophyllales</taxon>
        <taxon>Droseraceae</taxon>
        <taxon>Dionaea</taxon>
    </lineage>
</organism>
<dbReference type="InterPro" id="IPR023408">
    <property type="entry name" value="MscS_beta-dom_sf"/>
</dbReference>
<evidence type="ECO:0000256" key="8">
    <source>
        <dbReference type="ARBA" id="ARBA00023303"/>
    </source>
</evidence>
<keyword evidence="5 11" id="KW-1133">Transmembrane helix</keyword>
<dbReference type="GO" id="GO:0006820">
    <property type="term" value="P:monoatomic anion transport"/>
    <property type="evidence" value="ECO:0007669"/>
    <property type="project" value="TreeGrafter"/>
</dbReference>
<dbReference type="EMDB" id="EMD-24186"/>
<evidence type="ECO:0000256" key="7">
    <source>
        <dbReference type="ARBA" id="ARBA00023136"/>
    </source>
</evidence>
<feature type="transmembrane region" description="Helical" evidence="11">
    <location>
        <begin position="567"/>
        <end position="590"/>
    </location>
</feature>
<evidence type="ECO:0000256" key="10">
    <source>
        <dbReference type="SAM" id="MobiDB-lite"/>
    </source>
</evidence>
<keyword evidence="7 9" id="KW-0472">Membrane</keyword>
<protein>
    <recommendedName>
        <fullName evidence="9">Mechanosensitive ion channel protein</fullName>
    </recommendedName>
</protein>
<dbReference type="EMDB" id="EMD-24187"/>
<feature type="transmembrane region" description="Helical" evidence="11">
    <location>
        <begin position="535"/>
        <end position="555"/>
    </location>
</feature>
<keyword evidence="6" id="KW-0406">Ion transport</keyword>
<evidence type="ECO:0000256" key="5">
    <source>
        <dbReference type="ARBA" id="ARBA00022989"/>
    </source>
</evidence>
<evidence type="ECO:0000256" key="4">
    <source>
        <dbReference type="ARBA" id="ARBA00022692"/>
    </source>
</evidence>
<comment type="similarity">
    <text evidence="2 9">Belongs to the MscS (TC 1.A.23) family.</text>
</comment>
<dbReference type="EMDB" id="EMD-24189"/>
<reference evidence="14 15" key="2">
    <citation type="journal article" date="2022" name="Nat. Commun.">
        <title>Structural insights into the Venus flytrap mechanosensitive ion channel Flycatcher1.</title>
        <authorList>
            <person name="Jojoa-Cruz S."/>
            <person name="Saotome K."/>
            <person name="Tsui C.C.A."/>
            <person name="Lee W.H."/>
            <person name="Sansom M.S.P."/>
            <person name="Murthy S.E."/>
            <person name="Patapoutian A."/>
            <person name="Ward A.B."/>
        </authorList>
    </citation>
    <scope>STRUCTURE BY ELECTRON MICROSCOPY (2.40 ANGSTROMS)</scope>
</reference>
<evidence type="ECO:0000256" key="3">
    <source>
        <dbReference type="ARBA" id="ARBA00022448"/>
    </source>
</evidence>
<dbReference type="PDB" id="7N5E">
    <property type="method" value="EM"/>
    <property type="resolution" value="2.80 A"/>
    <property type="chains" value="A/B/C/D/E/F/G=1-752"/>
</dbReference>
<accession>A0A7U3W892</accession>
<dbReference type="EMBL" id="MN096566">
    <property type="protein sequence ID" value="QNN26181.1"/>
    <property type="molecule type" value="mRNA"/>
</dbReference>
<dbReference type="PDB" id="7N5F">
    <property type="method" value="EM"/>
    <property type="resolution" value="2.70 A"/>
    <property type="chains" value="A=1-752"/>
</dbReference>
<feature type="region of interest" description="Disordered" evidence="10">
    <location>
        <begin position="1"/>
        <end position="27"/>
    </location>
</feature>
<dbReference type="PANTHER" id="PTHR31618">
    <property type="entry name" value="MECHANOSENSITIVE ION CHANNEL PROTEIN 5"/>
    <property type="match status" value="1"/>
</dbReference>
<dbReference type="AlphaFoldDB" id="A0A7U3W892"/>
<feature type="transmembrane region" description="Helical" evidence="11">
    <location>
        <begin position="268"/>
        <end position="286"/>
    </location>
</feature>
<feature type="transmembrane region" description="Helical" evidence="11">
    <location>
        <begin position="298"/>
        <end position="318"/>
    </location>
</feature>
<evidence type="ECO:0007829" key="15">
    <source>
        <dbReference type="PDB" id="7N5E"/>
    </source>
</evidence>
<keyword evidence="3" id="KW-0813">Transport</keyword>
<keyword evidence="4 11" id="KW-0812">Transmembrane</keyword>
<dbReference type="Gene3D" id="2.30.30.60">
    <property type="match status" value="1"/>
</dbReference>
<dbReference type="InterPro" id="IPR010920">
    <property type="entry name" value="LSM_dom_sf"/>
</dbReference>
<feature type="transmembrane region" description="Helical" evidence="11">
    <location>
        <begin position="186"/>
        <end position="206"/>
    </location>
</feature>
<keyword evidence="14 15" id="KW-0002">3D-structure</keyword>
<dbReference type="FunFam" id="2.30.30.60:FF:000003">
    <property type="entry name" value="Predicted mechanosensitive ion channel"/>
    <property type="match status" value="1"/>
</dbReference>
<dbReference type="PIRSF" id="PIRSF017209">
    <property type="entry name" value="Memb_At2g17000_prd"/>
    <property type="match status" value="1"/>
</dbReference>
<proteinExistence type="evidence at protein level"/>
<dbReference type="PDB" id="7N5D">
    <property type="method" value="EM"/>
    <property type="resolution" value="2.80 A"/>
    <property type="chains" value="A/B/C/D/E/F/G=1-752"/>
</dbReference>
<evidence type="ECO:0000256" key="9">
    <source>
        <dbReference type="PIRNR" id="PIRNR017209"/>
    </source>
</evidence>
<feature type="domain" description="Mechanosensitive ion channel MscS" evidence="12">
    <location>
        <begin position="586"/>
        <end position="642"/>
    </location>
</feature>
<feature type="region of interest" description="Disordered" evidence="10">
    <location>
        <begin position="131"/>
        <end position="164"/>
    </location>
</feature>
<dbReference type="SUPFAM" id="SSF47473">
    <property type="entry name" value="EF-hand"/>
    <property type="match status" value="1"/>
</dbReference>
<evidence type="ECO:0000259" key="12">
    <source>
        <dbReference type="Pfam" id="PF00924"/>
    </source>
</evidence>
<feature type="compositionally biased region" description="Low complexity" evidence="10">
    <location>
        <begin position="140"/>
        <end position="151"/>
    </location>
</feature>
<evidence type="ECO:0000256" key="1">
    <source>
        <dbReference type="ARBA" id="ARBA00004141"/>
    </source>
</evidence>
<dbReference type="PDB" id="7N5G">
    <property type="method" value="EM"/>
    <property type="resolution" value="2.40 A"/>
    <property type="chains" value="B=1-752"/>
</dbReference>
<sequence length="752" mass="85692">MGSYLHEPPGDEPSMRIEQPKTADRAPEQVAIHICEPSKVVTESFPFSETAEPEAKSKNCPCPEIARIGPCPNKPPKIPINRGLSRISTNKSRPKSRFGEPSWPVESSLDLTSQSPVSPYREEAFSVENCGTAGSRRGSFARGTTSRAASSSRKDETKEGPDEKEVYQRVTAQLSARNQKRMTVKLMIELSVFLCLLGCLVCSLTVDGFKRYTVIGLDIWKWFLLLLVIFSGMLITHWIVHVAVFFVEWKFLMRKNVLYFTHGLKTSVEVFIWITVVLATWVMLIKPDVNQPHQTRKILEFVTWTIVTVLIGAFLWLVKTTLLKILASSFHLNRFFDRIQESVFHHSVLQTLAGRPVVELAQGISRTESQDGAGQVSFMEHTKTQNKKVVDVGKLHQMKQEKVPAWTMQLLVDVVSNSGLSTMSGMLDEDMVEGGVELDDDEITNEEQAIATAVRIFDNIVQDKVDQSYIDRVDLHRFLIWEEVDHLFPLFEVNEKGQISLKAFAKWVVKVYNDQAALKHALNDNKTAVKQLNKLVTAILIVMMIVIWLIVTGIATTKLIVLLSSQLVVAAFIFGNTCKTIFEAIIFVFVMHPFDVGDRCVIDGNKMLVEEMNILTTVFLKWDKEKVYYPNSILCTKAIGNFFRSPDQGDVLEFSVDFTTPVLKIGDLKDRIKMYLEQNLNFWHPQHNMVVKEIENVNKIKMALFVNHTINFQDFAEKNRRRSELVLELKKIFEELDIKYNLLPQEISIRNM</sequence>
<dbReference type="InterPro" id="IPR011992">
    <property type="entry name" value="EF-hand-dom_pair"/>
</dbReference>
<evidence type="ECO:0000256" key="6">
    <source>
        <dbReference type="ARBA" id="ARBA00023065"/>
    </source>
</evidence>
<comment type="subcellular location">
    <subcellularLocation>
        <location evidence="1">Membrane</location>
        <topology evidence="1">Multi-pass membrane protein</topology>
    </subcellularLocation>
</comment>
<feature type="compositionally biased region" description="Basic and acidic residues" evidence="10">
    <location>
        <begin position="152"/>
        <end position="164"/>
    </location>
</feature>
<evidence type="ECO:0007829" key="14">
    <source>
        <dbReference type="PDB" id="7N5D"/>
    </source>
</evidence>
<dbReference type="PANTHER" id="PTHR31618:SF20">
    <property type="entry name" value="MECHANOSENSITIVE ION CHANNEL PROTEIN 10"/>
    <property type="match status" value="1"/>
</dbReference>
<keyword evidence="8" id="KW-0407">Ion channel</keyword>
<dbReference type="SUPFAM" id="SSF50182">
    <property type="entry name" value="Sm-like ribonucleoproteins"/>
    <property type="match status" value="1"/>
</dbReference>
<dbReference type="SMR" id="A0A7U3W892"/>
<name>A0A7U3W892_DIOMU</name>
<dbReference type="InterPro" id="IPR016688">
    <property type="entry name" value="MscS-like_plants/fungi"/>
</dbReference>
<evidence type="ECO:0000256" key="11">
    <source>
        <dbReference type="SAM" id="Phobius"/>
    </source>
</evidence>
<dbReference type="InterPro" id="IPR006685">
    <property type="entry name" value="MscS_channel_2nd"/>
</dbReference>
<dbReference type="GO" id="GO:0050982">
    <property type="term" value="P:detection of mechanical stimulus"/>
    <property type="evidence" value="ECO:0007669"/>
    <property type="project" value="TreeGrafter"/>
</dbReference>